<organism evidence="2 3">
    <name type="scientific">Cyclobacterium xiamenense</name>
    <dbReference type="NCBI Taxonomy" id="1297121"/>
    <lineage>
        <taxon>Bacteria</taxon>
        <taxon>Pseudomonadati</taxon>
        <taxon>Bacteroidota</taxon>
        <taxon>Cytophagia</taxon>
        <taxon>Cytophagales</taxon>
        <taxon>Cyclobacteriaceae</taxon>
        <taxon>Cyclobacterium</taxon>
    </lineage>
</organism>
<dbReference type="Pfam" id="PF11751">
    <property type="entry name" value="PorP_SprF"/>
    <property type="match status" value="1"/>
</dbReference>
<dbReference type="Proteomes" id="UP000199403">
    <property type="component" value="Unassembled WGS sequence"/>
</dbReference>
<evidence type="ECO:0000313" key="2">
    <source>
        <dbReference type="EMBL" id="SEJ76149.1"/>
    </source>
</evidence>
<reference evidence="3" key="1">
    <citation type="submission" date="2016-10" db="EMBL/GenBank/DDBJ databases">
        <authorList>
            <person name="Varghese N."/>
            <person name="Submissions S."/>
        </authorList>
    </citation>
    <scope>NUCLEOTIDE SEQUENCE [LARGE SCALE GENOMIC DNA]</scope>
    <source>
        <strain evidence="3">IBRC-M 10761</strain>
    </source>
</reference>
<protein>
    <submittedName>
        <fullName evidence="2">Type IX secretion system membrane protein, PorP/SprF family</fullName>
    </submittedName>
</protein>
<evidence type="ECO:0000313" key="3">
    <source>
        <dbReference type="Proteomes" id="UP000199403"/>
    </source>
</evidence>
<dbReference type="STRING" id="1416801.SAMN05192553_111116"/>
<evidence type="ECO:0000256" key="1">
    <source>
        <dbReference type="SAM" id="SignalP"/>
    </source>
</evidence>
<sequence>MRKAFRQSVILIMILGFQQLFAQDMQFSQFYAAPIYLNPAFTGSTEWTRVGMNYRNQWPGLDHSFNTFSAYFDHFIDHRNSGIGVIANGTRDTFAQLQNIDVGLSYSYRVRLGEERFLHAGFQASFVNRNVNVESIVLGTQLDIDRGIVVGEGVNWVTDVSQRSHEDINAGLYYYDDKFWLGVAAHHLTRPYTSFLQMEENRLPIRYSVHGGVTLDVFSNAIGDVINNTLQERTLSLAFNYRRQGVFDQLDLGAELFYAPVIFGFWYRGLPTKHALPNNEALIALMGFSLPNDLQVGYSYDFTISRLGWRNSGGAHEVSVRYTFRNYKLGKKHDRAIPGFKY</sequence>
<feature type="chain" id="PRO_5011491251" evidence="1">
    <location>
        <begin position="23"/>
        <end position="342"/>
    </location>
</feature>
<gene>
    <name evidence="2" type="ORF">SAMN05192553_111116</name>
</gene>
<proteinExistence type="predicted"/>
<keyword evidence="1" id="KW-0732">Signal</keyword>
<name>A0A1H7BEW4_9BACT</name>
<keyword evidence="3" id="KW-1185">Reference proteome</keyword>
<dbReference type="NCBIfam" id="TIGR03519">
    <property type="entry name" value="T9SS_PorP_fam"/>
    <property type="match status" value="1"/>
</dbReference>
<feature type="signal peptide" evidence="1">
    <location>
        <begin position="1"/>
        <end position="22"/>
    </location>
</feature>
<dbReference type="EMBL" id="FNZH01000011">
    <property type="protein sequence ID" value="SEJ76149.1"/>
    <property type="molecule type" value="Genomic_DNA"/>
</dbReference>
<dbReference type="InterPro" id="IPR019861">
    <property type="entry name" value="PorP/SprF_Bacteroidetes"/>
</dbReference>
<accession>A0A1H7BEW4</accession>
<dbReference type="RefSeq" id="WP_244891266.1">
    <property type="nucleotide sequence ID" value="NZ_FNZH01000011.1"/>
</dbReference>
<dbReference type="AlphaFoldDB" id="A0A1H7BEW4"/>